<dbReference type="InterPro" id="IPR016181">
    <property type="entry name" value="Acyl_CoA_acyltransferase"/>
</dbReference>
<name>B4S7T0_PROA2</name>
<keyword evidence="3" id="KW-0812">Transmembrane</keyword>
<dbReference type="PANTHER" id="PTHR10545:SF29">
    <property type="entry name" value="GH14572P-RELATED"/>
    <property type="match status" value="1"/>
</dbReference>
<dbReference type="AlphaFoldDB" id="B4S7T0"/>
<dbReference type="KEGG" id="paa:Paes_1082"/>
<dbReference type="PROSITE" id="PS51186">
    <property type="entry name" value="GNAT"/>
    <property type="match status" value="1"/>
</dbReference>
<accession>B4S7T0</accession>
<dbReference type="Pfam" id="PF00583">
    <property type="entry name" value="Acetyltransf_1"/>
    <property type="match status" value="1"/>
</dbReference>
<keyword evidence="1" id="KW-0808">Transferase</keyword>
<dbReference type="eggNOG" id="COG0456">
    <property type="taxonomic scope" value="Bacteria"/>
</dbReference>
<feature type="domain" description="N-acetyltransferase" evidence="4">
    <location>
        <begin position="1"/>
        <end position="153"/>
    </location>
</feature>
<dbReference type="InterPro" id="IPR051016">
    <property type="entry name" value="Diverse_Substrate_AcTransf"/>
</dbReference>
<reference evidence="5" key="1">
    <citation type="submission" date="2008-06" db="EMBL/GenBank/DDBJ databases">
        <title>Complete sequence of chromosome of Prosthecochloris aestuarii DSM 271.</title>
        <authorList>
            <consortium name="US DOE Joint Genome Institute"/>
            <person name="Lucas S."/>
            <person name="Copeland A."/>
            <person name="Lapidus A."/>
            <person name="Glavina del Rio T."/>
            <person name="Dalin E."/>
            <person name="Tice H."/>
            <person name="Bruce D."/>
            <person name="Goodwin L."/>
            <person name="Pitluck S."/>
            <person name="Schmutz J."/>
            <person name="Larimer F."/>
            <person name="Land M."/>
            <person name="Hauser L."/>
            <person name="Kyrpides N."/>
            <person name="Anderson I."/>
            <person name="Liu Z."/>
            <person name="Li T."/>
            <person name="Zhao F."/>
            <person name="Overmann J."/>
            <person name="Bryant D.A."/>
            <person name="Richardson P."/>
        </authorList>
    </citation>
    <scope>NUCLEOTIDE SEQUENCE [LARGE SCALE GENOMIC DNA]</scope>
    <source>
        <strain evidence="5">DSM 271</strain>
    </source>
</reference>
<dbReference type="CDD" id="cd04301">
    <property type="entry name" value="NAT_SF"/>
    <property type="match status" value="1"/>
</dbReference>
<keyword evidence="3" id="KW-0472">Membrane</keyword>
<dbReference type="SUPFAM" id="SSF55729">
    <property type="entry name" value="Acyl-CoA N-acyltransferases (Nat)"/>
    <property type="match status" value="1"/>
</dbReference>
<keyword evidence="2" id="KW-0012">Acyltransferase</keyword>
<keyword evidence="3" id="KW-1133">Transmembrane helix</keyword>
<gene>
    <name evidence="5" type="ordered locus">Paes_1082</name>
</gene>
<dbReference type="Gene3D" id="3.40.630.30">
    <property type="match status" value="1"/>
</dbReference>
<evidence type="ECO:0000259" key="4">
    <source>
        <dbReference type="PROSITE" id="PS51186"/>
    </source>
</evidence>
<dbReference type="STRING" id="290512.Paes_1082"/>
<evidence type="ECO:0000313" key="5">
    <source>
        <dbReference type="EMBL" id="ACF46117.1"/>
    </source>
</evidence>
<dbReference type="Proteomes" id="UP000002725">
    <property type="component" value="Chromosome"/>
</dbReference>
<dbReference type="InterPro" id="IPR000182">
    <property type="entry name" value="GNAT_dom"/>
</dbReference>
<keyword evidence="6" id="KW-1185">Reference proteome</keyword>
<protein>
    <submittedName>
        <fullName evidence="5">GCN5-related N-acetyltransferase</fullName>
    </submittedName>
</protein>
<dbReference type="EMBL" id="CP001108">
    <property type="protein sequence ID" value="ACF46117.1"/>
    <property type="molecule type" value="Genomic_DNA"/>
</dbReference>
<organism evidence="5 6">
    <name type="scientific">Prosthecochloris aestuarii (strain DSM 271 / SK 413)</name>
    <dbReference type="NCBI Taxonomy" id="290512"/>
    <lineage>
        <taxon>Bacteria</taxon>
        <taxon>Pseudomonadati</taxon>
        <taxon>Chlorobiota</taxon>
        <taxon>Chlorobiia</taxon>
        <taxon>Chlorobiales</taxon>
        <taxon>Chlorobiaceae</taxon>
        <taxon>Prosthecochloris</taxon>
    </lineage>
</organism>
<evidence type="ECO:0000256" key="3">
    <source>
        <dbReference type="SAM" id="Phobius"/>
    </source>
</evidence>
<dbReference type="PANTHER" id="PTHR10545">
    <property type="entry name" value="DIAMINE N-ACETYLTRANSFERASE"/>
    <property type="match status" value="1"/>
</dbReference>
<evidence type="ECO:0000256" key="1">
    <source>
        <dbReference type="ARBA" id="ARBA00022679"/>
    </source>
</evidence>
<dbReference type="GO" id="GO:0008080">
    <property type="term" value="F:N-acetyltransferase activity"/>
    <property type="evidence" value="ECO:0007669"/>
    <property type="project" value="UniProtKB-ARBA"/>
</dbReference>
<proteinExistence type="predicted"/>
<dbReference type="RefSeq" id="WP_012505654.1">
    <property type="nucleotide sequence ID" value="NC_011059.1"/>
</dbReference>
<sequence length="153" mass="17043">MTIREAQPPDTERCIVLLHTLFSQEHEFTPDPALQEKGLDMIINNPQTGRILVAEDEDGGKIAGMLVLLFTVSTALGCRVILLEDMVVDPAMRSVGIGSLLLHEADAFASRNGFGRITLLTDHDNKAAHEFYIRNGYERSDMVVFRKRILSCT</sequence>
<evidence type="ECO:0000256" key="2">
    <source>
        <dbReference type="ARBA" id="ARBA00023315"/>
    </source>
</evidence>
<evidence type="ECO:0000313" key="6">
    <source>
        <dbReference type="Proteomes" id="UP000002725"/>
    </source>
</evidence>
<dbReference type="HOGENOM" id="CLU_013985_34_9_10"/>
<feature type="transmembrane region" description="Helical" evidence="3">
    <location>
        <begin position="62"/>
        <end position="83"/>
    </location>
</feature>